<dbReference type="PROSITE" id="PS00687">
    <property type="entry name" value="ALDEHYDE_DEHYDR_GLU"/>
    <property type="match status" value="1"/>
</dbReference>
<comment type="caution">
    <text evidence="5">The sequence shown here is derived from an EMBL/GenBank/DDBJ whole genome shotgun (WGS) entry which is preliminary data.</text>
</comment>
<keyword evidence="6" id="KW-1185">Reference proteome</keyword>
<feature type="active site" evidence="2">
    <location>
        <position position="264"/>
    </location>
</feature>
<evidence type="ECO:0000256" key="2">
    <source>
        <dbReference type="PROSITE-ProRule" id="PRU10007"/>
    </source>
</evidence>
<gene>
    <name evidence="5" type="primary">adh</name>
    <name evidence="5" type="ORF">ACFSCT_16165</name>
</gene>
<dbReference type="Gene3D" id="3.40.309.10">
    <property type="entry name" value="Aldehyde Dehydrogenase, Chain A, domain 2"/>
    <property type="match status" value="1"/>
</dbReference>
<dbReference type="RefSeq" id="WP_379144473.1">
    <property type="nucleotide sequence ID" value="NZ_JBHUEN010000046.1"/>
</dbReference>
<dbReference type="SUPFAM" id="SSF53720">
    <property type="entry name" value="ALDH-like"/>
    <property type="match status" value="1"/>
</dbReference>
<dbReference type="GO" id="GO:0004029">
    <property type="term" value="F:aldehyde dehydrogenase (NAD+) activity"/>
    <property type="evidence" value="ECO:0007669"/>
    <property type="project" value="UniProtKB-EC"/>
</dbReference>
<dbReference type="EMBL" id="JBHUEN010000046">
    <property type="protein sequence ID" value="MFD1883252.1"/>
    <property type="molecule type" value="Genomic_DNA"/>
</dbReference>
<evidence type="ECO:0000256" key="1">
    <source>
        <dbReference type="ARBA" id="ARBA00023002"/>
    </source>
</evidence>
<reference evidence="6" key="1">
    <citation type="journal article" date="2019" name="Int. J. Syst. Evol. Microbiol.">
        <title>The Global Catalogue of Microorganisms (GCM) 10K type strain sequencing project: providing services to taxonomists for standard genome sequencing and annotation.</title>
        <authorList>
            <consortium name="The Broad Institute Genomics Platform"/>
            <consortium name="The Broad Institute Genome Sequencing Center for Infectious Disease"/>
            <person name="Wu L."/>
            <person name="Ma J."/>
        </authorList>
    </citation>
    <scope>NUCLEOTIDE SEQUENCE [LARGE SCALE GENOMIC DNA]</scope>
    <source>
        <strain evidence="6">CCUG 56029</strain>
    </source>
</reference>
<dbReference type="InterPro" id="IPR016163">
    <property type="entry name" value="Ald_DH_C"/>
</dbReference>
<dbReference type="InterPro" id="IPR029510">
    <property type="entry name" value="Ald_DH_CS_GLU"/>
</dbReference>
<keyword evidence="1 3" id="KW-0560">Oxidoreductase</keyword>
<evidence type="ECO:0000256" key="3">
    <source>
        <dbReference type="RuleBase" id="RU003345"/>
    </source>
</evidence>
<comment type="similarity">
    <text evidence="3">Belongs to the aldehyde dehydrogenase family.</text>
</comment>
<dbReference type="InterPro" id="IPR016161">
    <property type="entry name" value="Ald_DH/histidinol_DH"/>
</dbReference>
<proteinExistence type="inferred from homology"/>
<dbReference type="InterPro" id="IPR015590">
    <property type="entry name" value="Aldehyde_DH_dom"/>
</dbReference>
<evidence type="ECO:0000313" key="5">
    <source>
        <dbReference type="EMBL" id="MFD1883252.1"/>
    </source>
</evidence>
<evidence type="ECO:0000259" key="4">
    <source>
        <dbReference type="Pfam" id="PF00171"/>
    </source>
</evidence>
<accession>A0ABW4RAH8</accession>
<feature type="domain" description="Aldehyde dehydrogenase" evidence="4">
    <location>
        <begin position="29"/>
        <end position="495"/>
    </location>
</feature>
<dbReference type="PROSITE" id="PS00070">
    <property type="entry name" value="ALDEHYDE_DEHYDR_CYS"/>
    <property type="match status" value="1"/>
</dbReference>
<dbReference type="PANTHER" id="PTHR43111:SF1">
    <property type="entry name" value="ALDEHYDE DEHYDROGENASE B-RELATED"/>
    <property type="match status" value="1"/>
</dbReference>
<name>A0ABW4RAH8_9RHOB</name>
<evidence type="ECO:0000313" key="6">
    <source>
        <dbReference type="Proteomes" id="UP001597213"/>
    </source>
</evidence>
<protein>
    <submittedName>
        <fullName evidence="5">Aldehyde dehydrogenase</fullName>
        <ecNumber evidence="5">1.2.1.3</ecNumber>
    </submittedName>
</protein>
<dbReference type="InterPro" id="IPR016162">
    <property type="entry name" value="Ald_DH_N"/>
</dbReference>
<dbReference type="Gene3D" id="3.40.605.10">
    <property type="entry name" value="Aldehyde Dehydrogenase, Chain A, domain 1"/>
    <property type="match status" value="1"/>
</dbReference>
<dbReference type="Proteomes" id="UP001597213">
    <property type="component" value="Unassembled WGS sequence"/>
</dbReference>
<dbReference type="Pfam" id="PF00171">
    <property type="entry name" value="Aldedh"/>
    <property type="match status" value="1"/>
</dbReference>
<dbReference type="PANTHER" id="PTHR43111">
    <property type="entry name" value="ALDEHYDE DEHYDROGENASE B-RELATED"/>
    <property type="match status" value="1"/>
</dbReference>
<dbReference type="CDD" id="cd07116">
    <property type="entry name" value="ALDH_ACDHII-AcoD"/>
    <property type="match status" value="1"/>
</dbReference>
<dbReference type="EC" id="1.2.1.3" evidence="5"/>
<sequence length="508" mass="55743">MPNDQSIEFKGVSTLPFAARYDNFIGGKWVAPRSGKYFKNVTPITGGEVGEIARSNAEDIELALDAAHAAKEKWGQTSPTERSNMLLRIADRMEANLELLATAETWDNGKPIRETMAADLPLAIDHFRYFAGVLRAQEGGISEIDNDTIAYHFHEPLGVVGQIIPWNFPLLMACWKLAPALAAGNCVVIKPAEQTPASIMVWADLIGDILPPGVLNIVNGFGLEAGKPLASNPRIAKIAFTGETTTGRLIMQYAAENLIPVTLELGGKSPNIFFADVAREDDDFFDKALEGFTMFALNQGEVCTCPSRALVQESIYDRFMERAIKRVEAIRQGDPRAADTMIGAQASSEQKEKILSYLDIGRKEGAEVLTGGEAADLGGELSSGYYIKPTVFKGSNKMRIFQEEIFGPVVSVTTFKTPEEALEIANDTLYGLGAGIWSRDVNTTYRFGRAIKAGRVWTNCYHAYPAHAAFGGYKQSGVGRENHKMMLDHYQQTKNMLVSYSPKKLGFF</sequence>
<dbReference type="InterPro" id="IPR016160">
    <property type="entry name" value="Ald_DH_CS_CYS"/>
</dbReference>
<organism evidence="5 6">
    <name type="scientific">Paracoccus pacificus</name>
    <dbReference type="NCBI Taxonomy" id="1463598"/>
    <lineage>
        <taxon>Bacteria</taxon>
        <taxon>Pseudomonadati</taxon>
        <taxon>Pseudomonadota</taxon>
        <taxon>Alphaproteobacteria</taxon>
        <taxon>Rhodobacterales</taxon>
        <taxon>Paracoccaceae</taxon>
        <taxon>Paracoccus</taxon>
    </lineage>
</organism>